<feature type="region of interest" description="Disordered" evidence="1">
    <location>
        <begin position="1331"/>
        <end position="1353"/>
    </location>
</feature>
<feature type="compositionally biased region" description="Low complexity" evidence="1">
    <location>
        <begin position="1332"/>
        <end position="1353"/>
    </location>
</feature>
<evidence type="ECO:0000256" key="1">
    <source>
        <dbReference type="SAM" id="MobiDB-lite"/>
    </source>
</evidence>
<feature type="region of interest" description="Disordered" evidence="1">
    <location>
        <begin position="557"/>
        <end position="583"/>
    </location>
</feature>
<feature type="region of interest" description="Disordered" evidence="1">
    <location>
        <begin position="1201"/>
        <end position="1234"/>
    </location>
</feature>
<sequence length="1415" mass="141200">MADEEARGSAVARGGERDELQRGQTPTYEWEEEKEEDEFVPGWPQSEWDGVAAAERALRAAVRMRQRRRLLDAEATMAAAATAAATADADASGKEASATVAAVTAMEDWCFDSSAARAKAVADLTPAMAGLNMIAFGSVAADSAAGSSVVGAAAGEAAVPSAVSPPRNGSTPTLRSSDGSPVRPRLKQDPGSWVDQPAKYAKVAPLPATAAPPPPPCGPHPESNTFDAACPTSFLISTGNCHAAAAAAGGDSHLASVDVPSTVTAPPPAPPPAAACVPSLRRHSALGPLQYPHLFDRSPSVPRSYMSATAAAAAGNTAAAAPPPPLTLLRQCASLSRGGDAHDRNSNGRPSLGRSPATGLPSVISPPLHTRVQALSGQPYSGPVVKLGGGRAPAVAAMDAFRRSGSIRAPAGGVCSPATAAAGGGCGGVTSPQRVGGMGVGGTLAGGASALDRYAALTAASPGWKYTALYDKHDAMLLARLSSARISQASAAAADSVVAAAAITSGGGPDGGGAAAAGSGLLYRMGTLTSSSGAAAAAALQDSSAAAAGSARMAPAPTVAARRAPSLGPPGQGTGTVYGSPSTSGLESPTTWCGNASAAAVAGGDLYDPAVGYGPSDSGVRVGTGQHPISATGLSTLSSAPLPTGLRTSNARRGRTSLTSGGQVHPDYSSSPTHGSSGAGALAAYYDADVATAVAAAAADAAAGQGHDGGIAAVDAFGGYGRGSGFQLPVGNDPDMGAMAQNEGLEYRSRALRLALLAEGDAEGESELEGATERLEQLPSPFSTVHAGGGGAAAAMAAVSEGPLYGEASMGQGAMSWGETLEVLRQQAINCGRGRTSRTSRNTAGLAAMLLGGGGGTREAGSRDAPAVGRAGGTHGHIHAHPGTIAGGATASPSTPRSSMAVGALSASGGSPYTPGGGFGSAAQEIEYGAVRSPEYGAARSPERRSSGTGLLGLFTRLATLGRRSQIANDTMHDTSVTIPEPPAAPEDIVMSRWSLTGPGAGGDSGGGTAAGEISAAEGATMTASRPGTDQWLITEDCALFEPCDSPRASYNHLPNPPRLSSPRLNAAQPDGESVYNPLYMVPPQPEEADGGGPPATPATHEARVTPQRPSPVLRGAGVYPMTSAFTPPAASGSWGEGRPSYGAVPGGPQWLSAAGRGHTASLASAEARSVAMALRGSDPGSTEARRARVRAATISDANGTAATAVTDSGGYASQQPSPAPRKGRGASGDKMRRSKRLSLVEWGLGLGLGSFGFRSGSTASAAGGGATYGAGLGGRAEGGQGGGERSNSMSVRRRVEEAEEAEAQRRVSREARPSRWRRFSMVALHHLSELGSRAGSTSSPGGSPASMGRVGPAASSVAASLLARRRLNASETGSPPQFREREGREPAMARRSTHAPAFLVQQQWSPLADALLSR</sequence>
<feature type="compositionally biased region" description="Polar residues" evidence="1">
    <location>
        <begin position="167"/>
        <end position="179"/>
    </location>
</feature>
<accession>A0A150GS67</accession>
<feature type="region of interest" description="Disordered" evidence="1">
    <location>
        <begin position="157"/>
        <end position="195"/>
    </location>
</feature>
<feature type="region of interest" description="Disordered" evidence="1">
    <location>
        <begin position="336"/>
        <end position="364"/>
    </location>
</feature>
<feature type="region of interest" description="Disordered" evidence="1">
    <location>
        <begin position="1084"/>
        <end position="1112"/>
    </location>
</feature>
<feature type="compositionally biased region" description="Basic and acidic residues" evidence="1">
    <location>
        <begin position="1379"/>
        <end position="1389"/>
    </location>
</feature>
<feature type="region of interest" description="Disordered" evidence="1">
    <location>
        <begin position="1275"/>
        <end position="1313"/>
    </location>
</feature>
<feature type="compositionally biased region" description="Basic and acidic residues" evidence="1">
    <location>
        <begin position="1303"/>
        <end position="1313"/>
    </location>
</feature>
<feature type="region of interest" description="Disordered" evidence="1">
    <location>
        <begin position="854"/>
        <end position="874"/>
    </location>
</feature>
<keyword evidence="3" id="KW-1185">Reference proteome</keyword>
<protein>
    <submittedName>
        <fullName evidence="2">Uncharacterized protein</fullName>
    </submittedName>
</protein>
<feature type="compositionally biased region" description="Polar residues" evidence="1">
    <location>
        <begin position="656"/>
        <end position="676"/>
    </location>
</feature>
<evidence type="ECO:0000313" key="3">
    <source>
        <dbReference type="Proteomes" id="UP000075714"/>
    </source>
</evidence>
<comment type="caution">
    <text evidence="2">The sequence shown here is derived from an EMBL/GenBank/DDBJ whole genome shotgun (WGS) entry which is preliminary data.</text>
</comment>
<feature type="region of interest" description="Disordered" evidence="1">
    <location>
        <begin position="1"/>
        <end position="45"/>
    </location>
</feature>
<proteinExistence type="predicted"/>
<gene>
    <name evidence="2" type="ORF">GPECTOR_9g696</name>
</gene>
<dbReference type="Proteomes" id="UP000075714">
    <property type="component" value="Unassembled WGS sequence"/>
</dbReference>
<evidence type="ECO:0000313" key="2">
    <source>
        <dbReference type="EMBL" id="KXZ52651.1"/>
    </source>
</evidence>
<dbReference type="EMBL" id="LSYV01000010">
    <property type="protein sequence ID" value="KXZ52651.1"/>
    <property type="molecule type" value="Genomic_DNA"/>
</dbReference>
<feature type="region of interest" description="Disordered" evidence="1">
    <location>
        <begin position="1367"/>
        <end position="1400"/>
    </location>
</feature>
<reference evidence="3" key="1">
    <citation type="journal article" date="2016" name="Nat. Commun.">
        <title>The Gonium pectorale genome demonstrates co-option of cell cycle regulation during the evolution of multicellularity.</title>
        <authorList>
            <person name="Hanschen E.R."/>
            <person name="Marriage T.N."/>
            <person name="Ferris P.J."/>
            <person name="Hamaji T."/>
            <person name="Toyoda A."/>
            <person name="Fujiyama A."/>
            <person name="Neme R."/>
            <person name="Noguchi H."/>
            <person name="Minakuchi Y."/>
            <person name="Suzuki M."/>
            <person name="Kawai-Toyooka H."/>
            <person name="Smith D.R."/>
            <person name="Sparks H."/>
            <person name="Anderson J."/>
            <person name="Bakaric R."/>
            <person name="Luria V."/>
            <person name="Karger A."/>
            <person name="Kirschner M.W."/>
            <person name="Durand P.M."/>
            <person name="Michod R.E."/>
            <person name="Nozaki H."/>
            <person name="Olson B.J."/>
        </authorList>
    </citation>
    <scope>NUCLEOTIDE SEQUENCE [LARGE SCALE GENOMIC DNA]</scope>
    <source>
        <strain evidence="3">NIES-2863</strain>
    </source>
</reference>
<feature type="compositionally biased region" description="Acidic residues" evidence="1">
    <location>
        <begin position="29"/>
        <end position="39"/>
    </location>
</feature>
<feature type="compositionally biased region" description="Polar residues" evidence="1">
    <location>
        <begin position="1201"/>
        <end position="1217"/>
    </location>
</feature>
<feature type="compositionally biased region" description="Polar residues" evidence="1">
    <location>
        <begin position="631"/>
        <end position="649"/>
    </location>
</feature>
<feature type="region of interest" description="Disordered" evidence="1">
    <location>
        <begin position="631"/>
        <end position="676"/>
    </location>
</feature>
<name>A0A150GS67_GONPE</name>
<organism evidence="2 3">
    <name type="scientific">Gonium pectorale</name>
    <name type="common">Green alga</name>
    <dbReference type="NCBI Taxonomy" id="33097"/>
    <lineage>
        <taxon>Eukaryota</taxon>
        <taxon>Viridiplantae</taxon>
        <taxon>Chlorophyta</taxon>
        <taxon>core chlorophytes</taxon>
        <taxon>Chlorophyceae</taxon>
        <taxon>CS clade</taxon>
        <taxon>Chlamydomonadales</taxon>
        <taxon>Volvocaceae</taxon>
        <taxon>Gonium</taxon>
    </lineage>
</organism>
<feature type="compositionally biased region" description="Gly residues" evidence="1">
    <location>
        <begin position="1275"/>
        <end position="1285"/>
    </location>
</feature>